<evidence type="ECO:0000313" key="11">
    <source>
        <dbReference type="EMBL" id="TCK18958.1"/>
    </source>
</evidence>
<dbReference type="NCBIfam" id="TIGR02063">
    <property type="entry name" value="RNase_R"/>
    <property type="match status" value="1"/>
</dbReference>
<dbReference type="EMBL" id="SMFX01000001">
    <property type="protein sequence ID" value="TCK18958.1"/>
    <property type="molecule type" value="Genomic_DNA"/>
</dbReference>
<feature type="region of interest" description="Disordered" evidence="9">
    <location>
        <begin position="1"/>
        <end position="25"/>
    </location>
</feature>
<keyword evidence="4 8" id="KW-0540">Nuclease</keyword>
<dbReference type="InterPro" id="IPR040476">
    <property type="entry name" value="CSD2"/>
</dbReference>
<dbReference type="SMART" id="SM00955">
    <property type="entry name" value="RNB"/>
    <property type="match status" value="1"/>
</dbReference>
<keyword evidence="3 8" id="KW-0963">Cytoplasm</keyword>
<dbReference type="GO" id="GO:0006402">
    <property type="term" value="P:mRNA catabolic process"/>
    <property type="evidence" value="ECO:0007669"/>
    <property type="project" value="TreeGrafter"/>
</dbReference>
<dbReference type="InterPro" id="IPR011129">
    <property type="entry name" value="CSD"/>
</dbReference>
<dbReference type="NCBIfam" id="TIGR00358">
    <property type="entry name" value="3_prime_RNase"/>
    <property type="match status" value="1"/>
</dbReference>
<comment type="subcellular location">
    <subcellularLocation>
        <location evidence="2 8">Cytoplasm</location>
    </subcellularLocation>
</comment>
<dbReference type="CDD" id="cd04471">
    <property type="entry name" value="S1_RNase_R"/>
    <property type="match status" value="1"/>
</dbReference>
<evidence type="ECO:0000313" key="12">
    <source>
        <dbReference type="Proteomes" id="UP000295707"/>
    </source>
</evidence>
<dbReference type="SUPFAM" id="SSF50249">
    <property type="entry name" value="Nucleic acid-binding proteins"/>
    <property type="match status" value="4"/>
</dbReference>
<evidence type="ECO:0000256" key="6">
    <source>
        <dbReference type="ARBA" id="ARBA00022839"/>
    </source>
</evidence>
<dbReference type="PANTHER" id="PTHR23355:SF9">
    <property type="entry name" value="DIS3-LIKE EXONUCLEASE 2"/>
    <property type="match status" value="1"/>
</dbReference>
<dbReference type="Pfam" id="PF17876">
    <property type="entry name" value="CSD2"/>
    <property type="match status" value="1"/>
</dbReference>
<keyword evidence="12" id="KW-1185">Reference proteome</keyword>
<feature type="compositionally biased region" description="Basic and acidic residues" evidence="9">
    <location>
        <begin position="11"/>
        <end position="22"/>
    </location>
</feature>
<dbReference type="InterPro" id="IPR050180">
    <property type="entry name" value="RNR_Ribonuclease"/>
</dbReference>
<evidence type="ECO:0000256" key="5">
    <source>
        <dbReference type="ARBA" id="ARBA00022801"/>
    </source>
</evidence>
<comment type="catalytic activity">
    <reaction evidence="1 8">
        <text>Exonucleolytic cleavage in the 3'- to 5'-direction to yield nucleoside 5'-phosphates.</text>
        <dbReference type="EC" id="3.1.13.1"/>
    </reaction>
</comment>
<proteinExistence type="inferred from homology"/>
<protein>
    <recommendedName>
        <fullName evidence="8">Ribonuclease R</fullName>
        <shortName evidence="8">RNase R</shortName>
        <ecNumber evidence="8">3.1.13.1</ecNumber>
    </recommendedName>
</protein>
<dbReference type="GO" id="GO:0008859">
    <property type="term" value="F:exoribonuclease II activity"/>
    <property type="evidence" value="ECO:0007669"/>
    <property type="project" value="UniProtKB-UniRule"/>
</dbReference>
<dbReference type="GO" id="GO:0005829">
    <property type="term" value="C:cytosol"/>
    <property type="evidence" value="ECO:0007669"/>
    <property type="project" value="TreeGrafter"/>
</dbReference>
<feature type="region of interest" description="Disordered" evidence="9">
    <location>
        <begin position="738"/>
        <end position="822"/>
    </location>
</feature>
<comment type="caution">
    <text evidence="11">The sequence shown here is derived from an EMBL/GenBank/DDBJ whole genome shotgun (WGS) entry which is preliminary data.</text>
</comment>
<name>A0A4R1HC07_9GAMM</name>
<dbReference type="PROSITE" id="PS01175">
    <property type="entry name" value="RIBONUCLEASE_II"/>
    <property type="match status" value="1"/>
</dbReference>
<feature type="compositionally biased region" description="Basic and acidic residues" evidence="9">
    <location>
        <begin position="811"/>
        <end position="822"/>
    </location>
</feature>
<sequence>MKKRSNSKKSSSKDPYAKREASKYSSPIPSREFIMSRLEEVGRLMTREEIAESFGLSGEEALEALRRRLRAMERDGQLLRNRKGGYGLIDRMDMVRGRIIAHPDGFGFLVPEEGGDDLFLSPRQMRGVMHRDRVVARVTGIDRRGRREGAIVEVLERCTHRVVGRIYFENGISHVVPDHKRLTHDIIVPPDQVGGARHGQFVTVELIEQPSKRSGPVGRVVEVIGDHMAPGMEIDVAIRAHELPLEWPDAVEDEIQGLADKVPPAAKRGRVDLREMPLVTIDGADSRDFDDAVYCSKTPKGWRLLVAIADVSHYVKKGTALDTEAEVRGNSVYFPERVIPMLPEVLSNGLCSLNPDVDRLCMVCEMYIDAEGKVIRSRFMEGLMRSHARLTYSEVAAMLVDRDPEVRAQYKPLIKPLEQLYDLYKAFRKQREKRGAIDFDTTETRIVFGQDRKIEKIVPVVRNDAHKIIEECMIAANVCSARFLNRHKLPTLYRVHDGPKADKLTDLREFLSELGLSLGGGDKPPASEFSALLKKIQNRPDAHLIQTVMLRSLSQARYSPENIGHFGLSQDEYLHFTSPIRRYPDLLVHRAIRHHLRTEARYKKQGKKTGKVNSAESFAYSVDDMAAIGEHCSTTERRADDATRDAVDWLKCEYMLDKVGMEYDGIVTSVTSFGIFVELKDIFVEGLVHITALHNDYYHFDPAGHRLRGERTGMSYRLGDEVRVRVVRVDLDERKMDFELPGAPDEGGKPPRKNTSKSKSKSKRKRKSKSKAKPEAKTGSGQESSSSTDEKSGGTKKRKPKRRRGGRRKRSPEGSEKNAKDS</sequence>
<evidence type="ECO:0000256" key="7">
    <source>
        <dbReference type="ARBA" id="ARBA00022884"/>
    </source>
</evidence>
<evidence type="ECO:0000256" key="4">
    <source>
        <dbReference type="ARBA" id="ARBA00022722"/>
    </source>
</evidence>
<dbReference type="HAMAP" id="MF_01895">
    <property type="entry name" value="RNase_R"/>
    <property type="match status" value="1"/>
</dbReference>
<dbReference type="Pfam" id="PF08206">
    <property type="entry name" value="OB_RNB"/>
    <property type="match status" value="1"/>
</dbReference>
<evidence type="ECO:0000256" key="3">
    <source>
        <dbReference type="ARBA" id="ARBA00022490"/>
    </source>
</evidence>
<dbReference type="SMART" id="SM00316">
    <property type="entry name" value="S1"/>
    <property type="match status" value="1"/>
</dbReference>
<keyword evidence="5 8" id="KW-0378">Hydrolase</keyword>
<evidence type="ECO:0000259" key="10">
    <source>
        <dbReference type="PROSITE" id="PS50126"/>
    </source>
</evidence>
<organism evidence="11 12">
    <name type="scientific">Thiogranum longum</name>
    <dbReference type="NCBI Taxonomy" id="1537524"/>
    <lineage>
        <taxon>Bacteria</taxon>
        <taxon>Pseudomonadati</taxon>
        <taxon>Pseudomonadota</taxon>
        <taxon>Gammaproteobacteria</taxon>
        <taxon>Chromatiales</taxon>
        <taxon>Ectothiorhodospiraceae</taxon>
        <taxon>Thiogranum</taxon>
    </lineage>
</organism>
<evidence type="ECO:0000256" key="2">
    <source>
        <dbReference type="ARBA" id="ARBA00004496"/>
    </source>
</evidence>
<dbReference type="NCBIfam" id="NF008648">
    <property type="entry name" value="PRK11642.1"/>
    <property type="match status" value="1"/>
</dbReference>
<dbReference type="GO" id="GO:0003723">
    <property type="term" value="F:RNA binding"/>
    <property type="evidence" value="ECO:0007669"/>
    <property type="project" value="UniProtKB-UniRule"/>
</dbReference>
<feature type="compositionally biased region" description="Basic residues" evidence="9">
    <location>
        <begin position="750"/>
        <end position="771"/>
    </location>
</feature>
<comment type="similarity">
    <text evidence="8">Belongs to the RNR ribonuclease family. RNase R subfamily.</text>
</comment>
<dbReference type="Gene3D" id="2.40.50.140">
    <property type="entry name" value="Nucleic acid-binding proteins"/>
    <property type="match status" value="2"/>
</dbReference>
<dbReference type="Pfam" id="PF00773">
    <property type="entry name" value="RNB"/>
    <property type="match status" value="1"/>
</dbReference>
<accession>A0A4R1HC07</accession>
<dbReference type="Proteomes" id="UP000295707">
    <property type="component" value="Unassembled WGS sequence"/>
</dbReference>
<feature type="compositionally biased region" description="Basic residues" evidence="9">
    <location>
        <begin position="794"/>
        <end position="810"/>
    </location>
</feature>
<comment type="function">
    <text evidence="8">3'-5' exoribonuclease that releases 5'-nucleoside monophosphates and is involved in maturation of structured RNAs.</text>
</comment>
<dbReference type="InterPro" id="IPR022966">
    <property type="entry name" value="RNase_II/R_CS"/>
</dbReference>
<dbReference type="OrthoDB" id="9764149at2"/>
<evidence type="ECO:0000256" key="1">
    <source>
        <dbReference type="ARBA" id="ARBA00001849"/>
    </source>
</evidence>
<dbReference type="InterPro" id="IPR003029">
    <property type="entry name" value="S1_domain"/>
</dbReference>
<dbReference type="InterPro" id="IPR013223">
    <property type="entry name" value="RNase_B_OB_dom"/>
</dbReference>
<dbReference type="FunFam" id="2.40.50.140:FF:000213">
    <property type="entry name" value="Ribonuclease R"/>
    <property type="match status" value="1"/>
</dbReference>
<feature type="domain" description="S1 motif" evidence="10">
    <location>
        <begin position="660"/>
        <end position="741"/>
    </location>
</feature>
<dbReference type="InterPro" id="IPR011805">
    <property type="entry name" value="RNase_R"/>
</dbReference>
<evidence type="ECO:0000256" key="9">
    <source>
        <dbReference type="SAM" id="MobiDB-lite"/>
    </source>
</evidence>
<dbReference type="AlphaFoldDB" id="A0A4R1HC07"/>
<keyword evidence="7 8" id="KW-0694">RNA-binding</keyword>
<dbReference type="InterPro" id="IPR013668">
    <property type="entry name" value="RNase_R_HTH_12"/>
</dbReference>
<dbReference type="InterPro" id="IPR004476">
    <property type="entry name" value="RNase_II/RNase_R"/>
</dbReference>
<evidence type="ECO:0000256" key="8">
    <source>
        <dbReference type="HAMAP-Rule" id="MF_01895"/>
    </source>
</evidence>
<dbReference type="InterPro" id="IPR001900">
    <property type="entry name" value="RNase_II/R"/>
</dbReference>
<gene>
    <name evidence="8" type="primary">rnr</name>
    <name evidence="11" type="ORF">DFR30_2246</name>
</gene>
<dbReference type="PANTHER" id="PTHR23355">
    <property type="entry name" value="RIBONUCLEASE"/>
    <property type="match status" value="1"/>
</dbReference>
<dbReference type="InterPro" id="IPR012340">
    <property type="entry name" value="NA-bd_OB-fold"/>
</dbReference>
<dbReference type="RefSeq" id="WP_132973210.1">
    <property type="nucleotide sequence ID" value="NZ_SMFX01000001.1"/>
</dbReference>
<reference evidence="11 12" key="1">
    <citation type="submission" date="2019-03" db="EMBL/GenBank/DDBJ databases">
        <title>Genomic Encyclopedia of Type Strains, Phase IV (KMG-IV): sequencing the most valuable type-strain genomes for metagenomic binning, comparative biology and taxonomic classification.</title>
        <authorList>
            <person name="Goeker M."/>
        </authorList>
    </citation>
    <scope>NUCLEOTIDE SEQUENCE [LARGE SCALE GENOMIC DNA]</scope>
    <source>
        <strain evidence="11 12">DSM 19610</strain>
    </source>
</reference>
<dbReference type="SMART" id="SM00357">
    <property type="entry name" value="CSP"/>
    <property type="match status" value="1"/>
</dbReference>
<dbReference type="Pfam" id="PF00575">
    <property type="entry name" value="S1"/>
    <property type="match status" value="1"/>
</dbReference>
<dbReference type="Pfam" id="PF08461">
    <property type="entry name" value="WHD_RNase_R"/>
    <property type="match status" value="1"/>
</dbReference>
<dbReference type="EC" id="3.1.13.1" evidence="8"/>
<keyword evidence="6 8" id="KW-0269">Exonuclease</keyword>
<dbReference type="PROSITE" id="PS50126">
    <property type="entry name" value="S1"/>
    <property type="match status" value="1"/>
</dbReference>